<evidence type="ECO:0000256" key="2">
    <source>
        <dbReference type="ARBA" id="ARBA00008072"/>
    </source>
</evidence>
<keyword evidence="5 9" id="KW-0862">Zinc</keyword>
<accession>A0ABU3PVP8</accession>
<reference evidence="11 12" key="1">
    <citation type="submission" date="2023-08" db="EMBL/GenBank/DDBJ databases">
        <title>Nocardioides seae sp. nov., a bacterium isolated from a soil.</title>
        <authorList>
            <person name="Wang X."/>
        </authorList>
    </citation>
    <scope>NUCLEOTIDE SEQUENCE [LARGE SCALE GENOMIC DNA]</scope>
    <source>
        <strain evidence="11 12">YZH12</strain>
    </source>
</reference>
<protein>
    <recommendedName>
        <fullName evidence="3">alcohol dehydrogenase</fullName>
        <ecNumber evidence="3">1.1.1.1</ecNumber>
    </recommendedName>
</protein>
<evidence type="ECO:0000256" key="1">
    <source>
        <dbReference type="ARBA" id="ARBA00001947"/>
    </source>
</evidence>
<dbReference type="InterPro" id="IPR036291">
    <property type="entry name" value="NAD(P)-bd_dom_sf"/>
</dbReference>
<evidence type="ECO:0000256" key="9">
    <source>
        <dbReference type="RuleBase" id="RU361277"/>
    </source>
</evidence>
<dbReference type="InterPro" id="IPR011032">
    <property type="entry name" value="GroES-like_sf"/>
</dbReference>
<evidence type="ECO:0000313" key="12">
    <source>
        <dbReference type="Proteomes" id="UP001268542"/>
    </source>
</evidence>
<dbReference type="InterPro" id="IPR002328">
    <property type="entry name" value="ADH_Zn_CS"/>
</dbReference>
<dbReference type="EC" id="1.1.1.1" evidence="3"/>
<evidence type="ECO:0000256" key="7">
    <source>
        <dbReference type="ARBA" id="ARBA00049164"/>
    </source>
</evidence>
<evidence type="ECO:0000256" key="4">
    <source>
        <dbReference type="ARBA" id="ARBA00022723"/>
    </source>
</evidence>
<proteinExistence type="inferred from homology"/>
<comment type="catalytic activity">
    <reaction evidence="7">
        <text>a secondary alcohol + NAD(+) = a ketone + NADH + H(+)</text>
        <dbReference type="Rhea" id="RHEA:10740"/>
        <dbReference type="ChEBI" id="CHEBI:15378"/>
        <dbReference type="ChEBI" id="CHEBI:17087"/>
        <dbReference type="ChEBI" id="CHEBI:35681"/>
        <dbReference type="ChEBI" id="CHEBI:57540"/>
        <dbReference type="ChEBI" id="CHEBI:57945"/>
        <dbReference type="EC" id="1.1.1.1"/>
    </reaction>
</comment>
<dbReference type="PANTHER" id="PTHR42940">
    <property type="entry name" value="ALCOHOL DEHYDROGENASE 1-RELATED"/>
    <property type="match status" value="1"/>
</dbReference>
<evidence type="ECO:0000256" key="3">
    <source>
        <dbReference type="ARBA" id="ARBA00013190"/>
    </source>
</evidence>
<evidence type="ECO:0000256" key="6">
    <source>
        <dbReference type="ARBA" id="ARBA00023002"/>
    </source>
</evidence>
<keyword evidence="6" id="KW-0560">Oxidoreductase</keyword>
<comment type="catalytic activity">
    <reaction evidence="8">
        <text>a primary alcohol + NAD(+) = an aldehyde + NADH + H(+)</text>
        <dbReference type="Rhea" id="RHEA:10736"/>
        <dbReference type="ChEBI" id="CHEBI:15378"/>
        <dbReference type="ChEBI" id="CHEBI:15734"/>
        <dbReference type="ChEBI" id="CHEBI:17478"/>
        <dbReference type="ChEBI" id="CHEBI:57540"/>
        <dbReference type="ChEBI" id="CHEBI:57945"/>
        <dbReference type="EC" id="1.1.1.1"/>
    </reaction>
</comment>
<dbReference type="PROSITE" id="PS00059">
    <property type="entry name" value="ADH_ZINC"/>
    <property type="match status" value="1"/>
</dbReference>
<dbReference type="SMART" id="SM00829">
    <property type="entry name" value="PKS_ER"/>
    <property type="match status" value="1"/>
</dbReference>
<dbReference type="SUPFAM" id="SSF50129">
    <property type="entry name" value="GroES-like"/>
    <property type="match status" value="1"/>
</dbReference>
<dbReference type="InterPro" id="IPR013149">
    <property type="entry name" value="ADH-like_C"/>
</dbReference>
<dbReference type="PANTHER" id="PTHR42940:SF8">
    <property type="entry name" value="VACUOLAR PROTEIN SORTING-ASSOCIATED PROTEIN 11"/>
    <property type="match status" value="1"/>
</dbReference>
<evidence type="ECO:0000313" key="11">
    <source>
        <dbReference type="EMBL" id="MDT9593269.1"/>
    </source>
</evidence>
<dbReference type="SUPFAM" id="SSF51735">
    <property type="entry name" value="NAD(P)-binding Rossmann-fold domains"/>
    <property type="match status" value="1"/>
</dbReference>
<evidence type="ECO:0000256" key="8">
    <source>
        <dbReference type="ARBA" id="ARBA00049243"/>
    </source>
</evidence>
<name>A0ABU3PVP8_9ACTN</name>
<dbReference type="Proteomes" id="UP001268542">
    <property type="component" value="Unassembled WGS sequence"/>
</dbReference>
<dbReference type="Pfam" id="PF08240">
    <property type="entry name" value="ADH_N"/>
    <property type="match status" value="1"/>
</dbReference>
<evidence type="ECO:0000256" key="5">
    <source>
        <dbReference type="ARBA" id="ARBA00022833"/>
    </source>
</evidence>
<dbReference type="InterPro" id="IPR020843">
    <property type="entry name" value="ER"/>
</dbReference>
<organism evidence="11 12">
    <name type="scientific">Nocardioides imazamoxiresistens</name>
    <dbReference type="NCBI Taxonomy" id="3231893"/>
    <lineage>
        <taxon>Bacteria</taxon>
        <taxon>Bacillati</taxon>
        <taxon>Actinomycetota</taxon>
        <taxon>Actinomycetes</taxon>
        <taxon>Propionibacteriales</taxon>
        <taxon>Nocardioidaceae</taxon>
        <taxon>Nocardioides</taxon>
    </lineage>
</organism>
<comment type="cofactor">
    <cofactor evidence="1 9">
        <name>Zn(2+)</name>
        <dbReference type="ChEBI" id="CHEBI:29105"/>
    </cofactor>
</comment>
<keyword evidence="12" id="KW-1185">Reference proteome</keyword>
<evidence type="ECO:0000259" key="10">
    <source>
        <dbReference type="SMART" id="SM00829"/>
    </source>
</evidence>
<dbReference type="CDD" id="cd05284">
    <property type="entry name" value="arabinose_DH_like"/>
    <property type="match status" value="1"/>
</dbReference>
<gene>
    <name evidence="11" type="ORF">RDV89_09340</name>
</gene>
<feature type="domain" description="Enoyl reductase (ER)" evidence="10">
    <location>
        <begin position="19"/>
        <end position="350"/>
    </location>
</feature>
<comment type="caution">
    <text evidence="11">The sequence shown here is derived from an EMBL/GenBank/DDBJ whole genome shotgun (WGS) entry which is preliminary data.</text>
</comment>
<dbReference type="Gene3D" id="3.40.50.720">
    <property type="entry name" value="NAD(P)-binding Rossmann-like Domain"/>
    <property type="match status" value="1"/>
</dbReference>
<dbReference type="RefSeq" id="WP_315732732.1">
    <property type="nucleotide sequence ID" value="NZ_JAVYII010000004.1"/>
</dbReference>
<sequence>MNPPELPDRMRAARLTSWGSPPELVEVDRPVPTGSQVLLRVDAAGLCQSDLHVMDALPGQLPYEPPFTLGHEVAGTVAAVGDGVDPRRLGDRVVVHGVWGCGDCRNCVRGRESYCLRLPGGPVGCGLGLDGGLAEYVLVPEERFLVDSPSLPAIEAAPLTDAGLTAFHAVDRHLRLAEGGTVLLIGVGGLGHLALQMLRAQSVALVVAVDTRPAARDLALRLGAHAVADSVAAGAERLAGLGRGPGVDLVIDFVGAPSTTSAVPAVLAPGGRVVVVGSGGGSLEAAKGRTLPNGWSFTAPFWGHRADLEAVVGLAEAGTISSSTRTYPLERVGQAFDDLRSGRIDGRAVVVPHDPQAGRSAGPA</sequence>
<keyword evidence="4 9" id="KW-0479">Metal-binding</keyword>
<dbReference type="EMBL" id="JAVYII010000004">
    <property type="protein sequence ID" value="MDT9593269.1"/>
    <property type="molecule type" value="Genomic_DNA"/>
</dbReference>
<dbReference type="Gene3D" id="3.90.180.10">
    <property type="entry name" value="Medium-chain alcohol dehydrogenases, catalytic domain"/>
    <property type="match status" value="1"/>
</dbReference>
<dbReference type="InterPro" id="IPR013154">
    <property type="entry name" value="ADH-like_N"/>
</dbReference>
<dbReference type="Pfam" id="PF00107">
    <property type="entry name" value="ADH_zinc_N"/>
    <property type="match status" value="1"/>
</dbReference>
<comment type="similarity">
    <text evidence="2 9">Belongs to the zinc-containing alcohol dehydrogenase family.</text>
</comment>